<protein>
    <submittedName>
        <fullName evidence="2">Uncharacterized protein</fullName>
    </submittedName>
</protein>
<dbReference type="AlphaFoldDB" id="A0AAV7PJH1"/>
<name>A0AAV7PJH1_PLEWA</name>
<evidence type="ECO:0000313" key="3">
    <source>
        <dbReference type="Proteomes" id="UP001066276"/>
    </source>
</evidence>
<feature type="compositionally biased region" description="Polar residues" evidence="1">
    <location>
        <begin position="170"/>
        <end position="187"/>
    </location>
</feature>
<evidence type="ECO:0000313" key="2">
    <source>
        <dbReference type="EMBL" id="KAJ1128442.1"/>
    </source>
</evidence>
<sequence>MTRGPLRCLVDVQTPQLLCVVGKLWARGQFGPSAAQSLSRSPVRRSTMPWDSQGGLGRPGVLTPPVVKSSGASRPGAACAVDPSQASARHGQPAGRSAPLSSSARAGRAHLVHRPRRYNLAPYQGGRRAGAGGLPHHSAMRRRRTAAGLTQYPRPRLQISSGPRPRCSITLLQERSWSPGVRSTTRPQPQPGPACSTHSDGSQGGARLC</sequence>
<feature type="compositionally biased region" description="Basic residues" evidence="1">
    <location>
        <begin position="107"/>
        <end position="117"/>
    </location>
</feature>
<evidence type="ECO:0000256" key="1">
    <source>
        <dbReference type="SAM" id="MobiDB-lite"/>
    </source>
</evidence>
<gene>
    <name evidence="2" type="ORF">NDU88_006821</name>
</gene>
<comment type="caution">
    <text evidence="2">The sequence shown here is derived from an EMBL/GenBank/DDBJ whole genome shotgun (WGS) entry which is preliminary data.</text>
</comment>
<accession>A0AAV7PJH1</accession>
<proteinExistence type="predicted"/>
<dbReference type="Proteomes" id="UP001066276">
    <property type="component" value="Chromosome 7"/>
</dbReference>
<dbReference type="EMBL" id="JANPWB010000011">
    <property type="protein sequence ID" value="KAJ1128442.1"/>
    <property type="molecule type" value="Genomic_DNA"/>
</dbReference>
<reference evidence="2" key="1">
    <citation type="journal article" date="2022" name="bioRxiv">
        <title>Sequencing and chromosome-scale assembly of the giantPleurodeles waltlgenome.</title>
        <authorList>
            <person name="Brown T."/>
            <person name="Elewa A."/>
            <person name="Iarovenko S."/>
            <person name="Subramanian E."/>
            <person name="Araus A.J."/>
            <person name="Petzold A."/>
            <person name="Susuki M."/>
            <person name="Suzuki K.-i.T."/>
            <person name="Hayashi T."/>
            <person name="Toyoda A."/>
            <person name="Oliveira C."/>
            <person name="Osipova E."/>
            <person name="Leigh N.D."/>
            <person name="Simon A."/>
            <person name="Yun M.H."/>
        </authorList>
    </citation>
    <scope>NUCLEOTIDE SEQUENCE</scope>
    <source>
        <strain evidence="2">20211129_DDA</strain>
        <tissue evidence="2">Liver</tissue>
    </source>
</reference>
<feature type="region of interest" description="Disordered" evidence="1">
    <location>
        <begin position="32"/>
        <end position="209"/>
    </location>
</feature>
<organism evidence="2 3">
    <name type="scientific">Pleurodeles waltl</name>
    <name type="common">Iberian ribbed newt</name>
    <dbReference type="NCBI Taxonomy" id="8319"/>
    <lineage>
        <taxon>Eukaryota</taxon>
        <taxon>Metazoa</taxon>
        <taxon>Chordata</taxon>
        <taxon>Craniata</taxon>
        <taxon>Vertebrata</taxon>
        <taxon>Euteleostomi</taxon>
        <taxon>Amphibia</taxon>
        <taxon>Batrachia</taxon>
        <taxon>Caudata</taxon>
        <taxon>Salamandroidea</taxon>
        <taxon>Salamandridae</taxon>
        <taxon>Pleurodelinae</taxon>
        <taxon>Pleurodeles</taxon>
    </lineage>
</organism>
<keyword evidence="3" id="KW-1185">Reference proteome</keyword>